<dbReference type="AlphaFoldDB" id="A0AA35X5W0"/>
<dbReference type="GO" id="GO:0008270">
    <property type="term" value="F:zinc ion binding"/>
    <property type="evidence" value="ECO:0007669"/>
    <property type="project" value="UniProtKB-KW"/>
</dbReference>
<dbReference type="EMBL" id="CASHTH010003016">
    <property type="protein sequence ID" value="CAI8038937.1"/>
    <property type="molecule type" value="Genomic_DNA"/>
</dbReference>
<feature type="region of interest" description="Disordered" evidence="2">
    <location>
        <begin position="1"/>
        <end position="50"/>
    </location>
</feature>
<feature type="compositionally biased region" description="Low complexity" evidence="2">
    <location>
        <begin position="468"/>
        <end position="527"/>
    </location>
</feature>
<dbReference type="GO" id="GO:0005634">
    <property type="term" value="C:nucleus"/>
    <property type="evidence" value="ECO:0007669"/>
    <property type="project" value="TreeGrafter"/>
</dbReference>
<dbReference type="PANTHER" id="PTHR12876">
    <property type="entry name" value="N4BP1-RELATED"/>
    <property type="match status" value="1"/>
</dbReference>
<dbReference type="PROSITE" id="PS50103">
    <property type="entry name" value="ZF_C3H1"/>
    <property type="match status" value="1"/>
</dbReference>
<evidence type="ECO:0000313" key="5">
    <source>
        <dbReference type="Proteomes" id="UP001174909"/>
    </source>
</evidence>
<dbReference type="Pfam" id="PF11977">
    <property type="entry name" value="RNase_Zc3h12a"/>
    <property type="match status" value="1"/>
</dbReference>
<feature type="compositionally biased region" description="Low complexity" evidence="2">
    <location>
        <begin position="388"/>
        <end position="403"/>
    </location>
</feature>
<dbReference type="PANTHER" id="PTHR12876:SF35">
    <property type="entry name" value="LD08718P-RELATED"/>
    <property type="match status" value="1"/>
</dbReference>
<dbReference type="Gene3D" id="3.40.50.11980">
    <property type="match status" value="1"/>
</dbReference>
<feature type="region of interest" description="Disordered" evidence="2">
    <location>
        <begin position="380"/>
        <end position="449"/>
    </location>
</feature>
<keyword evidence="1" id="KW-0479">Metal-binding</keyword>
<comment type="caution">
    <text evidence="4">The sequence shown here is derived from an EMBL/GenBank/DDBJ whole genome shotgun (WGS) entry which is preliminary data.</text>
</comment>
<evidence type="ECO:0000256" key="2">
    <source>
        <dbReference type="SAM" id="MobiDB-lite"/>
    </source>
</evidence>
<feature type="compositionally biased region" description="Polar residues" evidence="2">
    <location>
        <begin position="436"/>
        <end position="449"/>
    </location>
</feature>
<keyword evidence="5" id="KW-1185">Reference proteome</keyword>
<accession>A0AA35X5W0</accession>
<dbReference type="InterPro" id="IPR021869">
    <property type="entry name" value="RNase_Zc3h12_NYN"/>
</dbReference>
<protein>
    <submittedName>
        <fullName evidence="4">Endoribonuclease ZC3H12A</fullName>
    </submittedName>
</protein>
<dbReference type="GO" id="GO:0003729">
    <property type="term" value="F:mRNA binding"/>
    <property type="evidence" value="ECO:0007669"/>
    <property type="project" value="TreeGrafter"/>
</dbReference>
<reference evidence="4" key="1">
    <citation type="submission" date="2023-03" db="EMBL/GenBank/DDBJ databases">
        <authorList>
            <person name="Steffen K."/>
            <person name="Cardenas P."/>
        </authorList>
    </citation>
    <scope>NUCLEOTIDE SEQUENCE</scope>
</reference>
<proteinExistence type="predicted"/>
<evidence type="ECO:0000256" key="1">
    <source>
        <dbReference type="PROSITE-ProRule" id="PRU00723"/>
    </source>
</evidence>
<dbReference type="FunFam" id="3.40.50.11980:FF:000001">
    <property type="entry name" value="ZC3H12A isoform 1"/>
    <property type="match status" value="1"/>
</dbReference>
<dbReference type="Proteomes" id="UP001174909">
    <property type="component" value="Unassembled WGS sequence"/>
</dbReference>
<feature type="domain" description="C3H1-type" evidence="3">
    <location>
        <begin position="357"/>
        <end position="382"/>
    </location>
</feature>
<name>A0AA35X5W0_GEOBA</name>
<gene>
    <name evidence="4" type="ORF">GBAR_LOCUS21680</name>
</gene>
<feature type="zinc finger region" description="C3H1-type" evidence="1">
    <location>
        <begin position="357"/>
        <end position="382"/>
    </location>
</feature>
<dbReference type="GO" id="GO:0004521">
    <property type="term" value="F:RNA endonuclease activity"/>
    <property type="evidence" value="ECO:0007669"/>
    <property type="project" value="TreeGrafter"/>
</dbReference>
<sequence>MAPPDLPQPQPQPSSSSSLLVVTPDQSRPTPTSTAGTFSPSPPPPSTEADLRERVTPHQFPNIPTPTVAPPSTRHLQLPGTEREKIVQRIAYEIEQQKDGDVVSRGVDSSHREQTIHYFLRLNFPRERIETVVDSMGPWADTDDILKRLNSLHVTLPRPVAILSSSRNYTTDGEPVLNSNIALRPVVIDGSNVAMRHGNGRVFSCRGIQIAVDWFRQQGHKEITVFVPQWRRETPRAEYPITDQEILNQLEREGILKFTPSRRIGNKKIVCYDDRFIVRLATETNGVIVSNDNFRDLAEENEKWRKTIENRLVMFTFAHDIFMVPEDPLGKYGPRLSQLLQIEPAKSSSKSGAQQDQTGPAVCPYGERCTFGRRCRFAHPEREGRLDPTSLLTSRSPTTSPAPSEKRHTDALGDIQKDGTSSHSSSERGSPCGPSGQPTTSPQRPWTSPAHNEINYAQQLSAQLVPHGYSQPQPSSGYPSQPLSSENHHYSQPQPSSGYPSQPLSSENHHYSQPQPSSGYPSQPLSSENHHYSHSQPHLVQPPPTPQYLSIPAGHGGSLSPPPPPHSSGLQSSPLHSNPSTPLAGGVSPYPSRTFPIANLSLIHSRNVTDRIQRSPIANGVDDLVPTAPSVRPIVPPNHGVMDSQPGLVPRGGQSAQFQGPPHNPSYNWSSANGAYHHHPAAYHIPHAQNSYHPPSHHYVSSAGDQLHHQRMAHHSRARNPHTGDYSTVPHGGCLPQPTNSYQNLPSSAVENGAYLQEHAAMLHQHGDYRYPHHRAVEPRAASMYGDMGLRLHHEKVALADKFQTSQSSPDLYCDNRSLRTQAKPSVSGGINWTLFRQVQSRLPNQEEQIMSTMLQHPQADLDQLVELIQRSW</sequence>
<feature type="compositionally biased region" description="Pro residues" evidence="2">
    <location>
        <begin position="1"/>
        <end position="12"/>
    </location>
</feature>
<feature type="region of interest" description="Disordered" evidence="2">
    <location>
        <begin position="344"/>
        <end position="363"/>
    </location>
</feature>
<feature type="compositionally biased region" description="Polar residues" evidence="2">
    <location>
        <begin position="346"/>
        <end position="358"/>
    </location>
</feature>
<feature type="region of interest" description="Disordered" evidence="2">
    <location>
        <begin position="467"/>
        <end position="589"/>
    </location>
</feature>
<evidence type="ECO:0000259" key="3">
    <source>
        <dbReference type="PROSITE" id="PS50103"/>
    </source>
</evidence>
<dbReference type="GO" id="GO:0036464">
    <property type="term" value="C:cytoplasmic ribonucleoprotein granule"/>
    <property type="evidence" value="ECO:0007669"/>
    <property type="project" value="TreeGrafter"/>
</dbReference>
<dbReference type="InterPro" id="IPR051101">
    <property type="entry name" value="ZC3H12/N4BP1_RNase_Reg"/>
</dbReference>
<feature type="compositionally biased region" description="Low complexity" evidence="2">
    <location>
        <begin position="567"/>
        <end position="577"/>
    </location>
</feature>
<keyword evidence="1" id="KW-0862">Zinc</keyword>
<feature type="compositionally biased region" description="Basic and acidic residues" evidence="2">
    <location>
        <begin position="404"/>
        <end position="417"/>
    </location>
</feature>
<feature type="compositionally biased region" description="Low complexity" evidence="2">
    <location>
        <begin position="29"/>
        <end position="39"/>
    </location>
</feature>
<dbReference type="InterPro" id="IPR000571">
    <property type="entry name" value="Znf_CCCH"/>
</dbReference>
<organism evidence="4 5">
    <name type="scientific">Geodia barretti</name>
    <name type="common">Barrett's horny sponge</name>
    <dbReference type="NCBI Taxonomy" id="519541"/>
    <lineage>
        <taxon>Eukaryota</taxon>
        <taxon>Metazoa</taxon>
        <taxon>Porifera</taxon>
        <taxon>Demospongiae</taxon>
        <taxon>Heteroscleromorpha</taxon>
        <taxon>Tetractinellida</taxon>
        <taxon>Astrophorina</taxon>
        <taxon>Geodiidae</taxon>
        <taxon>Geodia</taxon>
    </lineage>
</organism>
<evidence type="ECO:0000313" key="4">
    <source>
        <dbReference type="EMBL" id="CAI8038937.1"/>
    </source>
</evidence>
<keyword evidence="1" id="KW-0863">Zinc-finger</keyword>